<evidence type="ECO:0000313" key="12">
    <source>
        <dbReference type="EMBL" id="NDV35310.1"/>
    </source>
</evidence>
<dbReference type="GO" id="GO:0006508">
    <property type="term" value="P:proteolysis"/>
    <property type="evidence" value="ECO:0007669"/>
    <property type="project" value="UniProtKB-KW"/>
</dbReference>
<keyword evidence="10" id="KW-0325">Glycoprotein</keyword>
<dbReference type="PROSITE" id="PS00640">
    <property type="entry name" value="THIOL_PROTEASE_ASN"/>
    <property type="match status" value="1"/>
</dbReference>
<dbReference type="PANTHER" id="PTHR12411">
    <property type="entry name" value="CYSTEINE PROTEASE FAMILY C1-RELATED"/>
    <property type="match status" value="1"/>
</dbReference>
<dbReference type="AlphaFoldDB" id="A0A6B2LEI4"/>
<evidence type="ECO:0000256" key="1">
    <source>
        <dbReference type="ARBA" id="ARBA00001594"/>
    </source>
</evidence>
<dbReference type="Gene3D" id="3.90.70.10">
    <property type="entry name" value="Cysteine proteinases"/>
    <property type="match status" value="1"/>
</dbReference>
<evidence type="ECO:0000256" key="3">
    <source>
        <dbReference type="ARBA" id="ARBA00012516"/>
    </source>
</evidence>
<dbReference type="PRINTS" id="PR00705">
    <property type="entry name" value="PAPAIN"/>
</dbReference>
<dbReference type="EMBL" id="GIBP01006341">
    <property type="protein sequence ID" value="NDV35310.1"/>
    <property type="molecule type" value="Transcribed_RNA"/>
</dbReference>
<evidence type="ECO:0000259" key="11">
    <source>
        <dbReference type="SMART" id="SM00645"/>
    </source>
</evidence>
<keyword evidence="6" id="KW-0378">Hydrolase</keyword>
<keyword evidence="9" id="KW-1015">Disulfide bond</keyword>
<evidence type="ECO:0000256" key="7">
    <source>
        <dbReference type="ARBA" id="ARBA00022807"/>
    </source>
</evidence>
<evidence type="ECO:0000256" key="9">
    <source>
        <dbReference type="ARBA" id="ARBA00023157"/>
    </source>
</evidence>
<keyword evidence="7" id="KW-0788">Thiol protease</keyword>
<evidence type="ECO:0000256" key="8">
    <source>
        <dbReference type="ARBA" id="ARBA00023145"/>
    </source>
</evidence>
<accession>A0A6B2LEI4</accession>
<proteinExistence type="inferred from homology"/>
<dbReference type="InterPro" id="IPR013128">
    <property type="entry name" value="Peptidase_C1A"/>
</dbReference>
<comment type="similarity">
    <text evidence="2">Belongs to the peptidase C1 family.</text>
</comment>
<dbReference type="InterPro" id="IPR033157">
    <property type="entry name" value="CTSZ"/>
</dbReference>
<sequence>MPSGWDWRNVSGVNYLSTSRNQHIPQYCGSCWAMGSTSAIADRLNILRKGAWPSSYISVQNVIDCANAGSCDGGDHVAVYSYAHDTGLVDETCNNYQAINQECTDFNQCGTCPPGAPCVAIPNPYRYKVEDFGALPTDVSAIKAEIFNRGPISCGIEATANLDAFQGGYVFEEHIPDPQINHIISVVGWGAFSNGTEYWIVRNSWGTFWGEDGFFRLWVGQPDKNLGVETDCAYGVPVPPPAQ</sequence>
<dbReference type="FunFam" id="3.90.70.10:FF:000060">
    <property type="entry name" value="Cathepsin Z"/>
    <property type="match status" value="1"/>
</dbReference>
<dbReference type="SMART" id="SM00645">
    <property type="entry name" value="Pept_C1"/>
    <property type="match status" value="1"/>
</dbReference>
<keyword evidence="8" id="KW-0865">Zymogen</keyword>
<evidence type="ECO:0000256" key="6">
    <source>
        <dbReference type="ARBA" id="ARBA00022801"/>
    </source>
</evidence>
<name>A0A6B2LEI4_9EUKA</name>
<evidence type="ECO:0000256" key="4">
    <source>
        <dbReference type="ARBA" id="ARBA00022670"/>
    </source>
</evidence>
<protein>
    <recommendedName>
        <fullName evidence="3">cathepsin X</fullName>
        <ecNumber evidence="3">3.4.18.1</ecNumber>
    </recommendedName>
</protein>
<comment type="catalytic activity">
    <reaction evidence="1">
        <text>Release of C-terminal amino acid residues with broad specificity, but lacks action on C-terminal proline. Shows weak endopeptidase activity.</text>
        <dbReference type="EC" id="3.4.18.1"/>
    </reaction>
</comment>
<evidence type="ECO:0000256" key="5">
    <source>
        <dbReference type="ARBA" id="ARBA00022729"/>
    </source>
</evidence>
<keyword evidence="5" id="KW-0732">Signal</keyword>
<reference evidence="12" key="1">
    <citation type="journal article" date="2020" name="J. Eukaryot. Microbiol.">
        <title>De novo Sequencing, Assembly and Annotation of the Transcriptome for the Free-Living Testate Amoeba Arcella intermedia.</title>
        <authorList>
            <person name="Ribeiro G.M."/>
            <person name="Porfirio-Sousa A.L."/>
            <person name="Maurer-Alcala X.X."/>
            <person name="Katz L.A."/>
            <person name="Lahr D.J.G."/>
        </authorList>
    </citation>
    <scope>NUCLEOTIDE SEQUENCE</scope>
</reference>
<dbReference type="GO" id="GO:0016807">
    <property type="term" value="F:cysteine-type carboxypeptidase activity"/>
    <property type="evidence" value="ECO:0007669"/>
    <property type="project" value="UniProtKB-EC"/>
</dbReference>
<evidence type="ECO:0000256" key="2">
    <source>
        <dbReference type="ARBA" id="ARBA00008455"/>
    </source>
</evidence>
<keyword evidence="4" id="KW-0645">Protease</keyword>
<dbReference type="EC" id="3.4.18.1" evidence="3"/>
<dbReference type="CDD" id="cd02698">
    <property type="entry name" value="Peptidase_C1A_CathepsinX"/>
    <property type="match status" value="1"/>
</dbReference>
<dbReference type="InterPro" id="IPR025661">
    <property type="entry name" value="Pept_asp_AS"/>
</dbReference>
<dbReference type="SUPFAM" id="SSF54001">
    <property type="entry name" value="Cysteine proteinases"/>
    <property type="match status" value="1"/>
</dbReference>
<dbReference type="InterPro" id="IPR038765">
    <property type="entry name" value="Papain-like_cys_pep_sf"/>
</dbReference>
<dbReference type="Pfam" id="PF00112">
    <property type="entry name" value="Peptidase_C1"/>
    <property type="match status" value="1"/>
</dbReference>
<evidence type="ECO:0000256" key="10">
    <source>
        <dbReference type="ARBA" id="ARBA00023180"/>
    </source>
</evidence>
<dbReference type="InterPro" id="IPR000668">
    <property type="entry name" value="Peptidase_C1A_C"/>
</dbReference>
<feature type="domain" description="Peptidase C1A papain C-terminal" evidence="11">
    <location>
        <begin position="1"/>
        <end position="236"/>
    </location>
</feature>
<organism evidence="12">
    <name type="scientific">Arcella intermedia</name>
    <dbReference type="NCBI Taxonomy" id="1963864"/>
    <lineage>
        <taxon>Eukaryota</taxon>
        <taxon>Amoebozoa</taxon>
        <taxon>Tubulinea</taxon>
        <taxon>Elardia</taxon>
        <taxon>Arcellinida</taxon>
        <taxon>Sphaerothecina</taxon>
        <taxon>Arcellidae</taxon>
        <taxon>Arcella</taxon>
    </lineage>
</organism>